<gene>
    <name evidence="1" type="ORF">MTBBW1_2000003</name>
</gene>
<dbReference type="EMBL" id="FWEV01000114">
    <property type="protein sequence ID" value="SLM29889.1"/>
    <property type="molecule type" value="Genomic_DNA"/>
</dbReference>
<dbReference type="Proteomes" id="UP000191931">
    <property type="component" value="Unassembled WGS sequence"/>
</dbReference>
<keyword evidence="2" id="KW-1185">Reference proteome</keyword>
<evidence type="ECO:0000313" key="2">
    <source>
        <dbReference type="Proteomes" id="UP000191931"/>
    </source>
</evidence>
<protein>
    <submittedName>
        <fullName evidence="1">Uncharacterized protein</fullName>
    </submittedName>
</protein>
<accession>A0A1W1HBS3</accession>
<reference evidence="1 2" key="1">
    <citation type="submission" date="2017-03" db="EMBL/GenBank/DDBJ databases">
        <authorList>
            <person name="Afonso C.L."/>
            <person name="Miller P.J."/>
            <person name="Scott M.A."/>
            <person name="Spackman E."/>
            <person name="Goraichik I."/>
            <person name="Dimitrov K.M."/>
            <person name="Suarez D.L."/>
            <person name="Swayne D.E."/>
        </authorList>
    </citation>
    <scope>NUCLEOTIDE SEQUENCE [LARGE SCALE GENOMIC DNA]</scope>
    <source>
        <strain evidence="1">PRJEB14757</strain>
    </source>
</reference>
<dbReference type="STRING" id="1246637.MTBBW1_2000003"/>
<name>A0A1W1HBS3_9BACT</name>
<organism evidence="1 2">
    <name type="scientific">Desulfamplus magnetovallimortis</name>
    <dbReference type="NCBI Taxonomy" id="1246637"/>
    <lineage>
        <taxon>Bacteria</taxon>
        <taxon>Pseudomonadati</taxon>
        <taxon>Thermodesulfobacteriota</taxon>
        <taxon>Desulfobacteria</taxon>
        <taxon>Desulfobacterales</taxon>
        <taxon>Desulfobacteraceae</taxon>
        <taxon>Desulfamplus</taxon>
    </lineage>
</organism>
<proteinExistence type="predicted"/>
<sequence>MFEGNKCIRCGVSLEEFYNSYKIKTDHEEDKALRKYSINSDGTISYERSKVKAIR</sequence>
<evidence type="ECO:0000313" key="1">
    <source>
        <dbReference type="EMBL" id="SLM29889.1"/>
    </source>
</evidence>
<dbReference type="AlphaFoldDB" id="A0A1W1HBS3"/>